<feature type="compositionally biased region" description="Pro residues" evidence="1">
    <location>
        <begin position="53"/>
        <end position="69"/>
    </location>
</feature>
<keyword evidence="4" id="KW-1185">Reference proteome</keyword>
<dbReference type="Proteomes" id="UP000005240">
    <property type="component" value="Unassembled WGS sequence"/>
</dbReference>
<reference evidence="3" key="4">
    <citation type="submission" date="2025-05" db="UniProtKB">
        <authorList>
            <consortium name="EnsemblFungi"/>
        </authorList>
    </citation>
    <scope>IDENTIFICATION</scope>
    <source>
        <strain evidence="3">isolate 1-1 / race 1 (BBBD)</strain>
    </source>
</reference>
<protein>
    <submittedName>
        <fullName evidence="2 3">Uncharacterized protein</fullName>
    </submittedName>
</protein>
<gene>
    <name evidence="2" type="ORF">PTTG_26985</name>
</gene>
<name>A0A180GPC9_PUCT1</name>
<reference evidence="2" key="1">
    <citation type="submission" date="2009-11" db="EMBL/GenBank/DDBJ databases">
        <authorList>
            <consortium name="The Broad Institute Genome Sequencing Platform"/>
            <person name="Ward D."/>
            <person name="Feldgarden M."/>
            <person name="Earl A."/>
            <person name="Young S.K."/>
            <person name="Zeng Q."/>
            <person name="Koehrsen M."/>
            <person name="Alvarado L."/>
            <person name="Berlin A."/>
            <person name="Bochicchio J."/>
            <person name="Borenstein D."/>
            <person name="Chapman S.B."/>
            <person name="Chen Z."/>
            <person name="Engels R."/>
            <person name="Freedman E."/>
            <person name="Gellesch M."/>
            <person name="Goldberg J."/>
            <person name="Griggs A."/>
            <person name="Gujja S."/>
            <person name="Heilman E."/>
            <person name="Heiman D."/>
            <person name="Hepburn T."/>
            <person name="Howarth C."/>
            <person name="Jen D."/>
            <person name="Larson L."/>
            <person name="Lewis B."/>
            <person name="Mehta T."/>
            <person name="Park D."/>
            <person name="Pearson M."/>
            <person name="Roberts A."/>
            <person name="Saif S."/>
            <person name="Shea T."/>
            <person name="Shenoy N."/>
            <person name="Sisk P."/>
            <person name="Stolte C."/>
            <person name="Sykes S."/>
            <person name="Thomson T."/>
            <person name="Walk T."/>
            <person name="White J."/>
            <person name="Yandava C."/>
            <person name="Izard J."/>
            <person name="Baranova O.V."/>
            <person name="Blanton J.M."/>
            <person name="Tanner A.C."/>
            <person name="Dewhirst F.E."/>
            <person name="Haas B."/>
            <person name="Nusbaum C."/>
            <person name="Birren B."/>
        </authorList>
    </citation>
    <scope>NUCLEOTIDE SEQUENCE [LARGE SCALE GENOMIC DNA]</scope>
    <source>
        <strain evidence="2">1-1 BBBD Race 1</strain>
    </source>
</reference>
<sequence length="120" mass="13047">MRQWSDWSDAQEPLAQQQRSKRTTTTSNSNTARLPRTTCSPAPSTTTPTTAPTSPPPPSSPSPPPPHSPAPSCGNIHSYPKDGGQPTTDRTLALLIKLADRRIRTEAARQDAQYKDDNDN</sequence>
<proteinExistence type="predicted"/>
<reference evidence="3 4" key="3">
    <citation type="journal article" date="2017" name="G3 (Bethesda)">
        <title>Comparative analysis highlights variable genome content of wheat rusts and divergence of the mating loci.</title>
        <authorList>
            <person name="Cuomo C.A."/>
            <person name="Bakkeren G."/>
            <person name="Khalil H.B."/>
            <person name="Panwar V."/>
            <person name="Joly D."/>
            <person name="Linning R."/>
            <person name="Sakthikumar S."/>
            <person name="Song X."/>
            <person name="Adiconis X."/>
            <person name="Fan L."/>
            <person name="Goldberg J.M."/>
            <person name="Levin J.Z."/>
            <person name="Young S."/>
            <person name="Zeng Q."/>
            <person name="Anikster Y."/>
            <person name="Bruce M."/>
            <person name="Wang M."/>
            <person name="Yin C."/>
            <person name="McCallum B."/>
            <person name="Szabo L.J."/>
            <person name="Hulbert S."/>
            <person name="Chen X."/>
            <person name="Fellers J.P."/>
        </authorList>
    </citation>
    <scope>NUCLEOTIDE SEQUENCE</scope>
    <source>
        <strain evidence="4">Isolate 1-1 / race 1 (BBBD)</strain>
        <strain evidence="3">isolate 1-1 / race 1 (BBBD)</strain>
    </source>
</reference>
<feature type="compositionally biased region" description="Polar residues" evidence="1">
    <location>
        <begin position="1"/>
        <end position="18"/>
    </location>
</feature>
<reference evidence="2" key="2">
    <citation type="submission" date="2016-05" db="EMBL/GenBank/DDBJ databases">
        <title>Comparative analysis highlights variable genome content of wheat rusts and divergence of the mating loci.</title>
        <authorList>
            <person name="Cuomo C.A."/>
            <person name="Bakkeren G."/>
            <person name="Szabo L."/>
            <person name="Khalil H."/>
            <person name="Joly D."/>
            <person name="Goldberg J."/>
            <person name="Young S."/>
            <person name="Zeng Q."/>
            <person name="Fellers J."/>
        </authorList>
    </citation>
    <scope>NUCLEOTIDE SEQUENCE [LARGE SCALE GENOMIC DNA]</scope>
    <source>
        <strain evidence="2">1-1 BBBD Race 1</strain>
    </source>
</reference>
<dbReference type="EnsemblFungi" id="PTTG_26985-t43_1">
    <property type="protein sequence ID" value="PTTG_26985-t43_1-p1"/>
    <property type="gene ID" value="PTTG_26985"/>
</dbReference>
<evidence type="ECO:0000313" key="2">
    <source>
        <dbReference type="EMBL" id="OAV94308.1"/>
    </source>
</evidence>
<evidence type="ECO:0000256" key="1">
    <source>
        <dbReference type="SAM" id="MobiDB-lite"/>
    </source>
</evidence>
<accession>A0A180GPC9</accession>
<feature type="compositionally biased region" description="Low complexity" evidence="1">
    <location>
        <begin position="23"/>
        <end position="52"/>
    </location>
</feature>
<dbReference type="VEuPathDB" id="FungiDB:PTTG_26985"/>
<evidence type="ECO:0000313" key="4">
    <source>
        <dbReference type="Proteomes" id="UP000005240"/>
    </source>
</evidence>
<organism evidence="2">
    <name type="scientific">Puccinia triticina (isolate 1-1 / race 1 (BBBD))</name>
    <name type="common">Brown leaf rust fungus</name>
    <dbReference type="NCBI Taxonomy" id="630390"/>
    <lineage>
        <taxon>Eukaryota</taxon>
        <taxon>Fungi</taxon>
        <taxon>Dikarya</taxon>
        <taxon>Basidiomycota</taxon>
        <taxon>Pucciniomycotina</taxon>
        <taxon>Pucciniomycetes</taxon>
        <taxon>Pucciniales</taxon>
        <taxon>Pucciniaceae</taxon>
        <taxon>Puccinia</taxon>
    </lineage>
</organism>
<evidence type="ECO:0000313" key="3">
    <source>
        <dbReference type="EnsemblFungi" id="PTTG_26985-t43_1-p1"/>
    </source>
</evidence>
<dbReference type="AlphaFoldDB" id="A0A180GPC9"/>
<feature type="region of interest" description="Disordered" evidence="1">
    <location>
        <begin position="1"/>
        <end position="90"/>
    </location>
</feature>
<dbReference type="EMBL" id="ADAS02000040">
    <property type="protein sequence ID" value="OAV94308.1"/>
    <property type="molecule type" value="Genomic_DNA"/>
</dbReference>